<dbReference type="EMBL" id="JAGISH010000001">
    <property type="protein sequence ID" value="MBP0481076.1"/>
    <property type="molecule type" value="Genomic_DNA"/>
</dbReference>
<keyword evidence="2" id="KW-1185">Reference proteome</keyword>
<organism evidence="1 2">
    <name type="scientific">Sagittula salina</name>
    <dbReference type="NCBI Taxonomy" id="2820268"/>
    <lineage>
        <taxon>Bacteria</taxon>
        <taxon>Pseudomonadati</taxon>
        <taxon>Pseudomonadota</taxon>
        <taxon>Alphaproteobacteria</taxon>
        <taxon>Rhodobacterales</taxon>
        <taxon>Roseobacteraceae</taxon>
        <taxon>Sagittula</taxon>
    </lineage>
</organism>
<dbReference type="Proteomes" id="UP000675940">
    <property type="component" value="Unassembled WGS sequence"/>
</dbReference>
<name>A0A940MGG6_9RHOB</name>
<reference evidence="1" key="1">
    <citation type="submission" date="2021-03" db="EMBL/GenBank/DDBJ databases">
        <title>Sagittula salina sp. nov. strain M10.9X isolated from the marine waste.</title>
        <authorList>
            <person name="Satari L."/>
            <person name="Molina-Menor E."/>
            <person name="Vidal-Verdu A."/>
            <person name="Pascual J."/>
            <person name="Pereto J."/>
            <person name="Porcar M."/>
        </authorList>
    </citation>
    <scope>NUCLEOTIDE SEQUENCE</scope>
    <source>
        <strain evidence="1">M10.9X</strain>
    </source>
</reference>
<evidence type="ECO:0000313" key="2">
    <source>
        <dbReference type="Proteomes" id="UP000675940"/>
    </source>
</evidence>
<proteinExistence type="predicted"/>
<comment type="caution">
    <text evidence="1">The sequence shown here is derived from an EMBL/GenBank/DDBJ whole genome shotgun (WGS) entry which is preliminary data.</text>
</comment>
<protein>
    <submittedName>
        <fullName evidence="1">Uncharacterized protein</fullName>
    </submittedName>
</protein>
<dbReference type="AlphaFoldDB" id="A0A940MGG6"/>
<gene>
    <name evidence="1" type="ORF">J5474_01030</name>
</gene>
<accession>A0A940MGG6</accession>
<evidence type="ECO:0000313" key="1">
    <source>
        <dbReference type="EMBL" id="MBP0481076.1"/>
    </source>
</evidence>
<sequence length="315" mass="35531">MPREPSASVQAPATPKWRRLALSLAARLKRHDLIGRLSPGPSETAALALREAIAHRVPPLRKQVVFLIPLVGPDQVGDWQGVNTRLRATLQCMIAQNDPHWQAIICCQERPDLPEDRRIHFLPFADPTPGNDKWRKLATLYRQFDRLDTGPCYVMSFDADDLMRQGMVKEMLRRQAPGGYLVEQGLVMDDATGVIARADTPTLKEPGRKPFWKLCGSCAALAHDPDLPESARFLEQMTQHEHRMFPYLARLAGRPLAPLSFASVLYVLNHGENFGARRGRVGFKTRFVERFRIDDPEELARIAEGFPLPEDHPAP</sequence>